<dbReference type="RefSeq" id="XP_033535769.1">
    <property type="nucleotide sequence ID" value="XM_033681117.1"/>
</dbReference>
<dbReference type="EMBL" id="ML975153">
    <property type="protein sequence ID" value="KAF1814138.1"/>
    <property type="molecule type" value="Genomic_DNA"/>
</dbReference>
<evidence type="ECO:0000313" key="2">
    <source>
        <dbReference type="EMBL" id="KAF1814138.1"/>
    </source>
</evidence>
<gene>
    <name evidence="2 4" type="ORF">P152DRAFT_471928</name>
</gene>
<reference evidence="4" key="2">
    <citation type="submission" date="2020-04" db="EMBL/GenBank/DDBJ databases">
        <authorList>
            <consortium name="NCBI Genome Project"/>
        </authorList>
    </citation>
    <scope>NUCLEOTIDE SEQUENCE</scope>
    <source>
        <strain evidence="4">CBS 781.70</strain>
    </source>
</reference>
<evidence type="ECO:0000313" key="4">
    <source>
        <dbReference type="RefSeq" id="XP_033535769.1"/>
    </source>
</evidence>
<keyword evidence="3" id="KW-1185">Reference proteome</keyword>
<dbReference type="AlphaFoldDB" id="A0A6G1G7U8"/>
<proteinExistence type="predicted"/>
<sequence>MINDGAGSPSCQGGTNPARTKKDHEEACTPNPAKRLFKLTRMAKEMGISLVPPPSPAKYTKSVRSPSRPPPLTSPSHFVQTGLRCRIQVGQPPPAHLDHYSPWLRDGVRIAEESFKRSKARRVAKERGLIVSVPGTVTDMQGRVVKKNWKARAFRGRP</sequence>
<organism evidence="2">
    <name type="scientific">Eremomyces bilateralis CBS 781.70</name>
    <dbReference type="NCBI Taxonomy" id="1392243"/>
    <lineage>
        <taxon>Eukaryota</taxon>
        <taxon>Fungi</taxon>
        <taxon>Dikarya</taxon>
        <taxon>Ascomycota</taxon>
        <taxon>Pezizomycotina</taxon>
        <taxon>Dothideomycetes</taxon>
        <taxon>Dothideomycetes incertae sedis</taxon>
        <taxon>Eremomycetales</taxon>
        <taxon>Eremomycetaceae</taxon>
        <taxon>Eremomyces</taxon>
    </lineage>
</organism>
<feature type="region of interest" description="Disordered" evidence="1">
    <location>
        <begin position="1"/>
        <end position="34"/>
    </location>
</feature>
<reference evidence="2 4" key="1">
    <citation type="submission" date="2020-01" db="EMBL/GenBank/DDBJ databases">
        <authorList>
            <consortium name="DOE Joint Genome Institute"/>
            <person name="Haridas S."/>
            <person name="Albert R."/>
            <person name="Binder M."/>
            <person name="Bloem J."/>
            <person name="Labutti K."/>
            <person name="Salamov A."/>
            <person name="Andreopoulos B."/>
            <person name="Baker S.E."/>
            <person name="Barry K."/>
            <person name="Bills G."/>
            <person name="Bluhm B.H."/>
            <person name="Cannon C."/>
            <person name="Castanera R."/>
            <person name="Culley D.E."/>
            <person name="Daum C."/>
            <person name="Ezra D."/>
            <person name="Gonzalez J.B."/>
            <person name="Henrissat B."/>
            <person name="Kuo A."/>
            <person name="Liang C."/>
            <person name="Lipzen A."/>
            <person name="Lutzoni F."/>
            <person name="Magnuson J."/>
            <person name="Mondo S."/>
            <person name="Nolan M."/>
            <person name="Ohm R."/>
            <person name="Pangilinan J."/>
            <person name="Park H.-J."/>
            <person name="Ramirez L."/>
            <person name="Alfaro M."/>
            <person name="Sun H."/>
            <person name="Tritt A."/>
            <person name="Yoshinaga Y."/>
            <person name="Zwiers L.-H."/>
            <person name="Turgeon B.G."/>
            <person name="Goodwin S.B."/>
            <person name="Spatafora J.W."/>
            <person name="Crous P.W."/>
            <person name="Grigoriev I.V."/>
        </authorList>
    </citation>
    <scope>NUCLEOTIDE SEQUENCE</scope>
    <source>
        <strain evidence="2 4">CBS 781.70</strain>
    </source>
</reference>
<feature type="compositionally biased region" description="Polar residues" evidence="1">
    <location>
        <begin position="9"/>
        <end position="18"/>
    </location>
</feature>
<feature type="region of interest" description="Disordered" evidence="1">
    <location>
        <begin position="47"/>
        <end position="76"/>
    </location>
</feature>
<protein>
    <submittedName>
        <fullName evidence="2 4">Uncharacterized protein</fullName>
    </submittedName>
</protein>
<dbReference type="Proteomes" id="UP000504638">
    <property type="component" value="Unplaced"/>
</dbReference>
<reference evidence="4" key="3">
    <citation type="submission" date="2025-04" db="UniProtKB">
        <authorList>
            <consortium name="RefSeq"/>
        </authorList>
    </citation>
    <scope>IDENTIFICATION</scope>
    <source>
        <strain evidence="4">CBS 781.70</strain>
    </source>
</reference>
<evidence type="ECO:0000256" key="1">
    <source>
        <dbReference type="SAM" id="MobiDB-lite"/>
    </source>
</evidence>
<evidence type="ECO:0000313" key="3">
    <source>
        <dbReference type="Proteomes" id="UP000504638"/>
    </source>
</evidence>
<dbReference type="GeneID" id="54421687"/>
<name>A0A6G1G7U8_9PEZI</name>
<accession>A0A6G1G7U8</accession>